<dbReference type="RefSeq" id="XP_007406919.1">
    <property type="nucleotide sequence ID" value="XM_007406857.1"/>
</dbReference>
<dbReference type="Proteomes" id="UP000001072">
    <property type="component" value="Unassembled WGS sequence"/>
</dbReference>
<evidence type="ECO:0000313" key="2">
    <source>
        <dbReference type="Proteomes" id="UP000001072"/>
    </source>
</evidence>
<dbReference type="AlphaFoldDB" id="F4RCA9"/>
<dbReference type="InParanoid" id="F4RCA9"/>
<dbReference type="EMBL" id="GL883096">
    <property type="protein sequence ID" value="EGG09865.1"/>
    <property type="molecule type" value="Genomic_DNA"/>
</dbReference>
<dbReference type="HOGENOM" id="CLU_2812926_0_0_1"/>
<keyword evidence="2" id="KW-1185">Reference proteome</keyword>
<sequence length="67" mass="7526">MVDCGRFGTYSRALRLADAPLHTGRGFSLYRGSVPDQTAWHHSLESMIDLTNIPKYRSTVNRSRTAS</sequence>
<name>F4RCA9_MELLP</name>
<dbReference type="GeneID" id="18937220"/>
<protein>
    <submittedName>
        <fullName evidence="1">Uncharacterized protein</fullName>
    </submittedName>
</protein>
<organism evidence="2">
    <name type="scientific">Melampsora larici-populina (strain 98AG31 / pathotype 3-4-7)</name>
    <name type="common">Poplar leaf rust fungus</name>
    <dbReference type="NCBI Taxonomy" id="747676"/>
    <lineage>
        <taxon>Eukaryota</taxon>
        <taxon>Fungi</taxon>
        <taxon>Dikarya</taxon>
        <taxon>Basidiomycota</taxon>
        <taxon>Pucciniomycotina</taxon>
        <taxon>Pucciniomycetes</taxon>
        <taxon>Pucciniales</taxon>
        <taxon>Melampsoraceae</taxon>
        <taxon>Melampsora</taxon>
    </lineage>
</organism>
<dbReference type="VEuPathDB" id="FungiDB:MELLADRAFT_95374"/>
<gene>
    <name evidence="1" type="ORF">MELLADRAFT_95374</name>
</gene>
<reference evidence="2" key="1">
    <citation type="journal article" date="2011" name="Proc. Natl. Acad. Sci. U.S.A.">
        <title>Obligate biotrophy features unraveled by the genomic analysis of rust fungi.</title>
        <authorList>
            <person name="Duplessis S."/>
            <person name="Cuomo C.A."/>
            <person name="Lin Y.-C."/>
            <person name="Aerts A."/>
            <person name="Tisserant E."/>
            <person name="Veneault-Fourrey C."/>
            <person name="Joly D.L."/>
            <person name="Hacquard S."/>
            <person name="Amselem J."/>
            <person name="Cantarel B.L."/>
            <person name="Chiu R."/>
            <person name="Coutinho P.M."/>
            <person name="Feau N."/>
            <person name="Field M."/>
            <person name="Frey P."/>
            <person name="Gelhaye E."/>
            <person name="Goldberg J."/>
            <person name="Grabherr M.G."/>
            <person name="Kodira C.D."/>
            <person name="Kohler A."/>
            <person name="Kuees U."/>
            <person name="Lindquist E.A."/>
            <person name="Lucas S.M."/>
            <person name="Mago R."/>
            <person name="Mauceli E."/>
            <person name="Morin E."/>
            <person name="Murat C."/>
            <person name="Pangilinan J.L."/>
            <person name="Park R."/>
            <person name="Pearson M."/>
            <person name="Quesneville H."/>
            <person name="Rouhier N."/>
            <person name="Sakthikumar S."/>
            <person name="Salamov A.A."/>
            <person name="Schmutz J."/>
            <person name="Selles B."/>
            <person name="Shapiro H."/>
            <person name="Tanguay P."/>
            <person name="Tuskan G.A."/>
            <person name="Henrissat B."/>
            <person name="Van de Peer Y."/>
            <person name="Rouze P."/>
            <person name="Ellis J.G."/>
            <person name="Dodds P.N."/>
            <person name="Schein J.E."/>
            <person name="Zhong S."/>
            <person name="Hamelin R.C."/>
            <person name="Grigoriev I.V."/>
            <person name="Szabo L.J."/>
            <person name="Martin F."/>
        </authorList>
    </citation>
    <scope>NUCLEOTIDE SEQUENCE [LARGE SCALE GENOMIC DNA]</scope>
    <source>
        <strain evidence="2">98AG31 / pathotype 3-4-7</strain>
    </source>
</reference>
<evidence type="ECO:0000313" key="1">
    <source>
        <dbReference type="EMBL" id="EGG09865.1"/>
    </source>
</evidence>
<proteinExistence type="predicted"/>
<accession>F4RCA9</accession>
<dbReference type="KEGG" id="mlr:MELLADRAFT_95374"/>